<evidence type="ECO:0000313" key="2">
    <source>
        <dbReference type="EMBL" id="KIK02617.1"/>
    </source>
</evidence>
<dbReference type="HOGENOM" id="CLU_2197403_0_0_1"/>
<feature type="compositionally biased region" description="Low complexity" evidence="1">
    <location>
        <begin position="82"/>
        <end position="93"/>
    </location>
</feature>
<reference evidence="3" key="2">
    <citation type="submission" date="2015-01" db="EMBL/GenBank/DDBJ databases">
        <title>Evolutionary Origins and Diversification of the Mycorrhizal Mutualists.</title>
        <authorList>
            <consortium name="DOE Joint Genome Institute"/>
            <consortium name="Mycorrhizal Genomics Consortium"/>
            <person name="Kohler A."/>
            <person name="Kuo A."/>
            <person name="Nagy L.G."/>
            <person name="Floudas D."/>
            <person name="Copeland A."/>
            <person name="Barry K.W."/>
            <person name="Cichocki N."/>
            <person name="Veneault-Fourrey C."/>
            <person name="LaButti K."/>
            <person name="Lindquist E.A."/>
            <person name="Lipzen A."/>
            <person name="Lundell T."/>
            <person name="Morin E."/>
            <person name="Murat C."/>
            <person name="Riley R."/>
            <person name="Ohm R."/>
            <person name="Sun H."/>
            <person name="Tunlid A."/>
            <person name="Henrissat B."/>
            <person name="Grigoriev I.V."/>
            <person name="Hibbett D.S."/>
            <person name="Martin F."/>
        </authorList>
    </citation>
    <scope>NUCLEOTIDE SEQUENCE [LARGE SCALE GENOMIC DNA]</scope>
    <source>
        <strain evidence="3">LaAM-08-1</strain>
    </source>
</reference>
<proteinExistence type="predicted"/>
<protein>
    <submittedName>
        <fullName evidence="2">Uncharacterized protein</fullName>
    </submittedName>
</protein>
<organism evidence="2 3">
    <name type="scientific">Laccaria amethystina LaAM-08-1</name>
    <dbReference type="NCBI Taxonomy" id="1095629"/>
    <lineage>
        <taxon>Eukaryota</taxon>
        <taxon>Fungi</taxon>
        <taxon>Dikarya</taxon>
        <taxon>Basidiomycota</taxon>
        <taxon>Agaricomycotina</taxon>
        <taxon>Agaricomycetes</taxon>
        <taxon>Agaricomycetidae</taxon>
        <taxon>Agaricales</taxon>
        <taxon>Agaricineae</taxon>
        <taxon>Hydnangiaceae</taxon>
        <taxon>Laccaria</taxon>
    </lineage>
</organism>
<evidence type="ECO:0000313" key="3">
    <source>
        <dbReference type="Proteomes" id="UP000054477"/>
    </source>
</evidence>
<keyword evidence="3" id="KW-1185">Reference proteome</keyword>
<sequence>MEGQLEKSARRKNVRPEPWLGFVNPGFGLDWPTAFRPGSNIDHYCHLTSVPTYFTPIPTILPRSLNLLKAGQSPDIPCLIAPSPSQKSSPQTPCRLLPTSPYDTNPHK</sequence>
<feature type="region of interest" description="Disordered" evidence="1">
    <location>
        <begin position="79"/>
        <end position="108"/>
    </location>
</feature>
<reference evidence="2 3" key="1">
    <citation type="submission" date="2014-04" db="EMBL/GenBank/DDBJ databases">
        <authorList>
            <consortium name="DOE Joint Genome Institute"/>
            <person name="Kuo A."/>
            <person name="Kohler A."/>
            <person name="Nagy L.G."/>
            <person name="Floudas D."/>
            <person name="Copeland A."/>
            <person name="Barry K.W."/>
            <person name="Cichocki N."/>
            <person name="Veneault-Fourrey C."/>
            <person name="LaButti K."/>
            <person name="Lindquist E.A."/>
            <person name="Lipzen A."/>
            <person name="Lundell T."/>
            <person name="Morin E."/>
            <person name="Murat C."/>
            <person name="Sun H."/>
            <person name="Tunlid A."/>
            <person name="Henrissat B."/>
            <person name="Grigoriev I.V."/>
            <person name="Hibbett D.S."/>
            <person name="Martin F."/>
            <person name="Nordberg H.P."/>
            <person name="Cantor M.N."/>
            <person name="Hua S.X."/>
        </authorList>
    </citation>
    <scope>NUCLEOTIDE SEQUENCE [LARGE SCALE GENOMIC DNA]</scope>
    <source>
        <strain evidence="2 3">LaAM-08-1</strain>
    </source>
</reference>
<dbReference type="AlphaFoldDB" id="A0A0C9XY54"/>
<evidence type="ECO:0000256" key="1">
    <source>
        <dbReference type="SAM" id="MobiDB-lite"/>
    </source>
</evidence>
<dbReference type="Proteomes" id="UP000054477">
    <property type="component" value="Unassembled WGS sequence"/>
</dbReference>
<gene>
    <name evidence="2" type="ORF">K443DRAFT_677463</name>
</gene>
<accession>A0A0C9XY54</accession>
<name>A0A0C9XY54_9AGAR</name>
<dbReference type="EMBL" id="KN838590">
    <property type="protein sequence ID" value="KIK02617.1"/>
    <property type="molecule type" value="Genomic_DNA"/>
</dbReference>